<dbReference type="Gene3D" id="3.40.50.1820">
    <property type="entry name" value="alpha/beta hydrolase"/>
    <property type="match status" value="1"/>
</dbReference>
<dbReference type="Pfam" id="PF00561">
    <property type="entry name" value="Abhydrolase_1"/>
    <property type="match status" value="1"/>
</dbReference>
<comment type="caution">
    <text evidence="2">The sequence shown here is derived from an EMBL/GenBank/DDBJ whole genome shotgun (WGS) entry which is preliminary data.</text>
</comment>
<protein>
    <submittedName>
        <fullName evidence="2">Aryl-ester hydrolase</fullName>
    </submittedName>
</protein>
<dbReference type="InterPro" id="IPR000073">
    <property type="entry name" value="AB_hydrolase_1"/>
</dbReference>
<dbReference type="STRING" id="1317117.ATO7_12873"/>
<evidence type="ECO:0000313" key="3">
    <source>
        <dbReference type="Proteomes" id="UP000192342"/>
    </source>
</evidence>
<dbReference type="SUPFAM" id="SSF53474">
    <property type="entry name" value="alpha/beta-Hydrolases"/>
    <property type="match status" value="1"/>
</dbReference>
<sequence length="270" mass="29966">MNEVESVRIHDSRLVLDDGEVFVRQWIPSRANALPPLVLFHDSLGCVTLWRDFPAALCTTLGRRIVAYDRLGFGQSSPRLNRPELDFIEHEAAVIFPALCAQLGLTEVVTFGHSVGGCMALAAASRHPQRCRAVVSEAAQSYVEERTRDGIRAAQKAFADETQLAKLARYHGDKALWVLKAWTDTWLDPAFANWSLQPELATLTCPALVIHGDRDEYGSVDFPRRIGQSVAGPAQVEILEQTGHIPHREQPEQVLKLVARFLNTLENPAA</sequence>
<evidence type="ECO:0000259" key="1">
    <source>
        <dbReference type="Pfam" id="PF00561"/>
    </source>
</evidence>
<reference evidence="2 3" key="1">
    <citation type="submission" date="2013-04" db="EMBL/GenBank/DDBJ databases">
        <title>Oceanococcus atlanticus 22II-S10r2 Genome Sequencing.</title>
        <authorList>
            <person name="Lai Q."/>
            <person name="Li G."/>
            <person name="Shao Z."/>
        </authorList>
    </citation>
    <scope>NUCLEOTIDE SEQUENCE [LARGE SCALE GENOMIC DNA]</scope>
    <source>
        <strain evidence="2 3">22II-S10r2</strain>
    </source>
</reference>
<dbReference type="PANTHER" id="PTHR43689:SF8">
    <property type="entry name" value="ALPHA_BETA-HYDROLASES SUPERFAMILY PROTEIN"/>
    <property type="match status" value="1"/>
</dbReference>
<evidence type="ECO:0000313" key="2">
    <source>
        <dbReference type="EMBL" id="ORE86190.1"/>
    </source>
</evidence>
<dbReference type="OrthoDB" id="9779853at2"/>
<name>A0A1Y1SC18_9GAMM</name>
<proteinExistence type="predicted"/>
<feature type="domain" description="AB hydrolase-1" evidence="1">
    <location>
        <begin position="35"/>
        <end position="247"/>
    </location>
</feature>
<organism evidence="2 3">
    <name type="scientific">Oceanococcus atlanticus</name>
    <dbReference type="NCBI Taxonomy" id="1317117"/>
    <lineage>
        <taxon>Bacteria</taxon>
        <taxon>Pseudomonadati</taxon>
        <taxon>Pseudomonadota</taxon>
        <taxon>Gammaproteobacteria</taxon>
        <taxon>Chromatiales</taxon>
        <taxon>Oceanococcaceae</taxon>
        <taxon>Oceanococcus</taxon>
    </lineage>
</organism>
<dbReference type="RefSeq" id="WP_083562346.1">
    <property type="nucleotide sequence ID" value="NZ_AQQV01000003.1"/>
</dbReference>
<keyword evidence="2" id="KW-0378">Hydrolase</keyword>
<dbReference type="Proteomes" id="UP000192342">
    <property type="component" value="Unassembled WGS sequence"/>
</dbReference>
<accession>A0A1Y1SC18</accession>
<dbReference type="AlphaFoldDB" id="A0A1Y1SC18"/>
<dbReference type="PRINTS" id="PR00111">
    <property type="entry name" value="ABHYDROLASE"/>
</dbReference>
<gene>
    <name evidence="2" type="ORF">ATO7_12873</name>
</gene>
<dbReference type="PANTHER" id="PTHR43689">
    <property type="entry name" value="HYDROLASE"/>
    <property type="match status" value="1"/>
</dbReference>
<dbReference type="GO" id="GO:0016787">
    <property type="term" value="F:hydrolase activity"/>
    <property type="evidence" value="ECO:0007669"/>
    <property type="project" value="UniProtKB-KW"/>
</dbReference>
<keyword evidence="3" id="KW-1185">Reference proteome</keyword>
<dbReference type="InterPro" id="IPR029058">
    <property type="entry name" value="AB_hydrolase_fold"/>
</dbReference>
<dbReference type="EMBL" id="AQQV01000003">
    <property type="protein sequence ID" value="ORE86190.1"/>
    <property type="molecule type" value="Genomic_DNA"/>
</dbReference>